<protein>
    <submittedName>
        <fullName evidence="1">Uncharacterized protein</fullName>
    </submittedName>
</protein>
<comment type="caution">
    <text evidence="1">The sequence shown here is derived from an EMBL/GenBank/DDBJ whole genome shotgun (WGS) entry which is preliminary data.</text>
</comment>
<evidence type="ECO:0000313" key="2">
    <source>
        <dbReference type="Proteomes" id="UP000724584"/>
    </source>
</evidence>
<accession>A0ACB7PIQ1</accession>
<dbReference type="EMBL" id="JAGIZQ010000002">
    <property type="protein sequence ID" value="KAH6641837.1"/>
    <property type="molecule type" value="Genomic_DNA"/>
</dbReference>
<sequence>MQKPRCPCPETVLADKPPVATAYIEIEMSDDTLDLNTSPPVGWPNIPSSYPPCPGSQAVQRGDSNLDMLYCSHRLPPATPPKPSVMIKLVPGLELRSGTTGRKVKKVIVEGYVFHLSNVPEIDKLFPDDMTNIALGTERLPNQMELGIVPPSANMIFST</sequence>
<gene>
    <name evidence="1" type="ORF">F5144DRAFT_565010</name>
</gene>
<dbReference type="Proteomes" id="UP000724584">
    <property type="component" value="Unassembled WGS sequence"/>
</dbReference>
<name>A0ACB7PIQ1_9PEZI</name>
<proteinExistence type="predicted"/>
<organism evidence="1 2">
    <name type="scientific">Chaetomium tenue</name>
    <dbReference type="NCBI Taxonomy" id="1854479"/>
    <lineage>
        <taxon>Eukaryota</taxon>
        <taxon>Fungi</taxon>
        <taxon>Dikarya</taxon>
        <taxon>Ascomycota</taxon>
        <taxon>Pezizomycotina</taxon>
        <taxon>Sordariomycetes</taxon>
        <taxon>Sordariomycetidae</taxon>
        <taxon>Sordariales</taxon>
        <taxon>Chaetomiaceae</taxon>
        <taxon>Chaetomium</taxon>
    </lineage>
</organism>
<evidence type="ECO:0000313" key="1">
    <source>
        <dbReference type="EMBL" id="KAH6641837.1"/>
    </source>
</evidence>
<keyword evidence="2" id="KW-1185">Reference proteome</keyword>
<reference evidence="1 2" key="1">
    <citation type="journal article" date="2021" name="Nat. Commun.">
        <title>Genetic determinants of endophytism in the Arabidopsis root mycobiome.</title>
        <authorList>
            <person name="Mesny F."/>
            <person name="Miyauchi S."/>
            <person name="Thiergart T."/>
            <person name="Pickel B."/>
            <person name="Atanasova L."/>
            <person name="Karlsson M."/>
            <person name="Huettel B."/>
            <person name="Barry K.W."/>
            <person name="Haridas S."/>
            <person name="Chen C."/>
            <person name="Bauer D."/>
            <person name="Andreopoulos W."/>
            <person name="Pangilinan J."/>
            <person name="LaButti K."/>
            <person name="Riley R."/>
            <person name="Lipzen A."/>
            <person name="Clum A."/>
            <person name="Drula E."/>
            <person name="Henrissat B."/>
            <person name="Kohler A."/>
            <person name="Grigoriev I.V."/>
            <person name="Martin F.M."/>
            <person name="Hacquard S."/>
        </authorList>
    </citation>
    <scope>NUCLEOTIDE SEQUENCE [LARGE SCALE GENOMIC DNA]</scope>
    <source>
        <strain evidence="1 2">MPI-SDFR-AT-0079</strain>
    </source>
</reference>